<evidence type="ECO:0000259" key="4">
    <source>
        <dbReference type="Pfam" id="PF00586"/>
    </source>
</evidence>
<keyword evidence="5" id="KW-0436">Ligase</keyword>
<dbReference type="InterPro" id="IPR016188">
    <property type="entry name" value="PurM-like_N"/>
</dbReference>
<name>A0A379GH59_PROMI</name>
<dbReference type="PANTHER" id="PTHR10520">
    <property type="entry name" value="TRIFUNCTIONAL PURINE BIOSYNTHETIC PROTEIN ADENOSINE-3-RELATED"/>
    <property type="match status" value="1"/>
</dbReference>
<protein>
    <recommendedName>
        <fullName evidence="1">Phosphoribosylformylglycinamidine cyclo-ligase</fullName>
    </recommendedName>
    <alternativeName>
        <fullName evidence="3">AIRS</fullName>
    </alternativeName>
</protein>
<dbReference type="GO" id="GO:0004641">
    <property type="term" value="F:phosphoribosylformylglycinamidine cyclo-ligase activity"/>
    <property type="evidence" value="ECO:0007669"/>
    <property type="project" value="InterPro"/>
</dbReference>
<dbReference type="AlphaFoldDB" id="A0A379GH59"/>
<dbReference type="EMBL" id="UGTS01000006">
    <property type="protein sequence ID" value="SUC40191.1"/>
    <property type="molecule type" value="Genomic_DNA"/>
</dbReference>
<dbReference type="Gene3D" id="3.30.1330.10">
    <property type="entry name" value="PurM-like, N-terminal domain"/>
    <property type="match status" value="1"/>
</dbReference>
<evidence type="ECO:0000313" key="5">
    <source>
        <dbReference type="EMBL" id="SUC40191.1"/>
    </source>
</evidence>
<dbReference type="GO" id="GO:0006189">
    <property type="term" value="P:'de novo' IMP biosynthetic process"/>
    <property type="evidence" value="ECO:0007669"/>
    <property type="project" value="InterPro"/>
</dbReference>
<reference evidence="5 6" key="1">
    <citation type="submission" date="2018-06" db="EMBL/GenBank/DDBJ databases">
        <authorList>
            <consortium name="Pathogen Informatics"/>
            <person name="Doyle S."/>
        </authorList>
    </citation>
    <scope>NUCLEOTIDE SEQUENCE [LARGE SCALE GENOMIC DNA]</scope>
    <source>
        <strain evidence="5 6">NCTC11938</strain>
    </source>
</reference>
<proteinExistence type="predicted"/>
<accession>A0A379GH59</accession>
<dbReference type="GO" id="GO:0046084">
    <property type="term" value="P:adenine biosynthetic process"/>
    <property type="evidence" value="ECO:0007669"/>
    <property type="project" value="TreeGrafter"/>
</dbReference>
<feature type="domain" description="PurM-like N-terminal" evidence="4">
    <location>
        <begin position="5"/>
        <end position="44"/>
    </location>
</feature>
<evidence type="ECO:0000313" key="6">
    <source>
        <dbReference type="Proteomes" id="UP000254191"/>
    </source>
</evidence>
<sequence>MSILAARVVTGIAEGCKQSGCALVGGETAEMPGMYHGNDYDIAGFLCWCR</sequence>
<dbReference type="GO" id="GO:0005829">
    <property type="term" value="C:cytosol"/>
    <property type="evidence" value="ECO:0007669"/>
    <property type="project" value="TreeGrafter"/>
</dbReference>
<dbReference type="GO" id="GO:0004637">
    <property type="term" value="F:phosphoribosylamine-glycine ligase activity"/>
    <property type="evidence" value="ECO:0007669"/>
    <property type="project" value="TreeGrafter"/>
</dbReference>
<evidence type="ECO:0000256" key="1">
    <source>
        <dbReference type="ARBA" id="ARBA00020367"/>
    </source>
</evidence>
<keyword evidence="2" id="KW-0658">Purine biosynthesis</keyword>
<dbReference type="Pfam" id="PF00586">
    <property type="entry name" value="AIRS"/>
    <property type="match status" value="1"/>
</dbReference>
<evidence type="ECO:0000256" key="2">
    <source>
        <dbReference type="ARBA" id="ARBA00022755"/>
    </source>
</evidence>
<gene>
    <name evidence="5" type="primary">purM_2</name>
    <name evidence="5" type="ORF">NCTC11938_04481</name>
</gene>
<dbReference type="Proteomes" id="UP000254191">
    <property type="component" value="Unassembled WGS sequence"/>
</dbReference>
<dbReference type="InterPro" id="IPR004733">
    <property type="entry name" value="PurM_cligase"/>
</dbReference>
<evidence type="ECO:0000256" key="3">
    <source>
        <dbReference type="ARBA" id="ARBA00033093"/>
    </source>
</evidence>
<organism evidence="5 6">
    <name type="scientific">Proteus mirabilis</name>
    <dbReference type="NCBI Taxonomy" id="584"/>
    <lineage>
        <taxon>Bacteria</taxon>
        <taxon>Pseudomonadati</taxon>
        <taxon>Pseudomonadota</taxon>
        <taxon>Gammaproteobacteria</taxon>
        <taxon>Enterobacterales</taxon>
        <taxon>Morganellaceae</taxon>
        <taxon>Proteus</taxon>
    </lineage>
</organism>
<dbReference type="InterPro" id="IPR036921">
    <property type="entry name" value="PurM-like_N_sf"/>
</dbReference>
<dbReference type="PANTHER" id="PTHR10520:SF12">
    <property type="entry name" value="TRIFUNCTIONAL PURINE BIOSYNTHETIC PROTEIN ADENOSINE-3"/>
    <property type="match status" value="1"/>
</dbReference>
<dbReference type="SUPFAM" id="SSF55326">
    <property type="entry name" value="PurM N-terminal domain-like"/>
    <property type="match status" value="1"/>
</dbReference>